<evidence type="ECO:0000313" key="4">
    <source>
        <dbReference type="EMBL" id="CDZ90286.1"/>
    </source>
</evidence>
<name>A0A098BRE0_9NOCA</name>
<organism evidence="4 5">
    <name type="scientific">Rhodococcus ruber</name>
    <dbReference type="NCBI Taxonomy" id="1830"/>
    <lineage>
        <taxon>Bacteria</taxon>
        <taxon>Bacillati</taxon>
        <taxon>Actinomycetota</taxon>
        <taxon>Actinomycetes</taxon>
        <taxon>Mycobacteriales</taxon>
        <taxon>Nocardiaceae</taxon>
        <taxon>Rhodococcus</taxon>
    </lineage>
</organism>
<evidence type="ECO:0000256" key="2">
    <source>
        <dbReference type="SAM" id="SignalP"/>
    </source>
</evidence>
<gene>
    <name evidence="4" type="ORF">RHRU231_680055</name>
</gene>
<evidence type="ECO:0000259" key="3">
    <source>
        <dbReference type="Pfam" id="PF24837"/>
    </source>
</evidence>
<dbReference type="PROSITE" id="PS51257">
    <property type="entry name" value="PROKAR_LIPOPROTEIN"/>
    <property type="match status" value="1"/>
</dbReference>
<sequence>MTAMKKALMMAVAGLVGAGALGGCGQEASEPDDLGAATSTRSGTRYPATQTGTLAVDPTPTPTAPTFRLNPPPGAPAPEIDLFAPTATVEEVTIESDRGVDRVIYTFTGHGAPTWKVGYVAEALPRSSSAPLAITAAGILQVDITGTAVSFNTPALRYGPSNPLTPPPDASAVEQVYLIPSTGGDGPIHAAHGGITQSFIGVRDRPLPFRVSVLQDPPRLVVTME</sequence>
<dbReference type="EMBL" id="CCSD01000081">
    <property type="protein sequence ID" value="CDZ90286.1"/>
    <property type="molecule type" value="Genomic_DNA"/>
</dbReference>
<dbReference type="AlphaFoldDB" id="A0A098BRE0"/>
<dbReference type="Proteomes" id="UP000042997">
    <property type="component" value="Unassembled WGS sequence"/>
</dbReference>
<feature type="signal peptide" evidence="2">
    <location>
        <begin position="1"/>
        <end position="22"/>
    </location>
</feature>
<accession>A0A098BRE0</accession>
<feature type="region of interest" description="Disordered" evidence="1">
    <location>
        <begin position="30"/>
        <end position="62"/>
    </location>
</feature>
<dbReference type="InterPro" id="IPR056303">
    <property type="entry name" value="AMIN-like"/>
</dbReference>
<dbReference type="Pfam" id="PF24837">
    <property type="entry name" value="AMIN-like"/>
    <property type="match status" value="1"/>
</dbReference>
<evidence type="ECO:0000256" key="1">
    <source>
        <dbReference type="SAM" id="MobiDB-lite"/>
    </source>
</evidence>
<feature type="chain" id="PRO_5038573214" description="AMIN-like domain-containing protein" evidence="2">
    <location>
        <begin position="23"/>
        <end position="225"/>
    </location>
</feature>
<evidence type="ECO:0000313" key="5">
    <source>
        <dbReference type="Proteomes" id="UP000042997"/>
    </source>
</evidence>
<protein>
    <recommendedName>
        <fullName evidence="3">AMIN-like domain-containing protein</fullName>
    </recommendedName>
</protein>
<proteinExistence type="predicted"/>
<feature type="domain" description="AMIN-like" evidence="3">
    <location>
        <begin position="88"/>
        <end position="222"/>
    </location>
</feature>
<keyword evidence="2" id="KW-0732">Signal</keyword>
<reference evidence="4 5" key="1">
    <citation type="journal article" date="2014" name="Genome Announc.">
        <title>Draft Genome Sequence of Propane- and Butane-Oxidizing Actinobacterium Rhodococcus ruber IEGM 231.</title>
        <authorList>
            <person name="Ivshina I.B."/>
            <person name="Kuyukina M.S."/>
            <person name="Krivoruchko A.V."/>
            <person name="Barbe V."/>
            <person name="Fischer C."/>
        </authorList>
    </citation>
    <scope>NUCLEOTIDE SEQUENCE [LARGE SCALE GENOMIC DNA]</scope>
</reference>
<feature type="compositionally biased region" description="Polar residues" evidence="1">
    <location>
        <begin position="37"/>
        <end position="53"/>
    </location>
</feature>